<evidence type="ECO:0000256" key="3">
    <source>
        <dbReference type="ARBA" id="ARBA00023125"/>
    </source>
</evidence>
<dbReference type="GO" id="GO:0003677">
    <property type="term" value="F:DNA binding"/>
    <property type="evidence" value="ECO:0007669"/>
    <property type="project" value="UniProtKB-KW"/>
</dbReference>
<organism evidence="5 6">
    <name type="scientific">Pyrococcus horikoshii</name>
    <dbReference type="NCBI Taxonomy" id="53953"/>
    <lineage>
        <taxon>Archaea</taxon>
        <taxon>Methanobacteriati</taxon>
        <taxon>Methanobacteriota</taxon>
        <taxon>Thermococci</taxon>
        <taxon>Thermococcales</taxon>
        <taxon>Thermococcaceae</taxon>
        <taxon>Pyrococcus</taxon>
    </lineage>
</organism>
<dbReference type="GO" id="GO:0045892">
    <property type="term" value="P:negative regulation of DNA-templated transcription"/>
    <property type="evidence" value="ECO:0007669"/>
    <property type="project" value="InterPro"/>
</dbReference>
<protein>
    <submittedName>
        <fullName evidence="5">CopY family transcriptional regulator</fullName>
    </submittedName>
</protein>
<evidence type="ECO:0000256" key="4">
    <source>
        <dbReference type="ARBA" id="ARBA00023163"/>
    </source>
</evidence>
<dbReference type="Gene3D" id="1.10.10.10">
    <property type="entry name" value="Winged helix-like DNA-binding domain superfamily/Winged helix DNA-binding domain"/>
    <property type="match status" value="1"/>
</dbReference>
<dbReference type="InterPro" id="IPR036388">
    <property type="entry name" value="WH-like_DNA-bd_sf"/>
</dbReference>
<dbReference type="Proteomes" id="UP000617544">
    <property type="component" value="Unassembled WGS sequence"/>
</dbReference>
<evidence type="ECO:0000256" key="2">
    <source>
        <dbReference type="ARBA" id="ARBA00023015"/>
    </source>
</evidence>
<dbReference type="Pfam" id="PF03965">
    <property type="entry name" value="Penicillinase_R"/>
    <property type="match status" value="1"/>
</dbReference>
<proteinExistence type="inferred from homology"/>
<accession>A0A832T0T2</accession>
<dbReference type="EMBL" id="DUJN01000002">
    <property type="protein sequence ID" value="HII60565.1"/>
    <property type="molecule type" value="Genomic_DNA"/>
</dbReference>
<comment type="similarity">
    <text evidence="1">Belongs to the BlaI transcriptional regulatory family.</text>
</comment>
<evidence type="ECO:0000256" key="1">
    <source>
        <dbReference type="ARBA" id="ARBA00011046"/>
    </source>
</evidence>
<name>A0A832T0T2_PYRHR</name>
<reference evidence="5" key="1">
    <citation type="journal article" date="2020" name="bioRxiv">
        <title>A rank-normalized archaeal taxonomy based on genome phylogeny resolves widespread incomplete and uneven classifications.</title>
        <authorList>
            <person name="Rinke C."/>
            <person name="Chuvochina M."/>
            <person name="Mussig A.J."/>
            <person name="Chaumeil P.-A."/>
            <person name="Waite D.W."/>
            <person name="Whitman W.B."/>
            <person name="Parks D.H."/>
            <person name="Hugenholtz P."/>
        </authorList>
    </citation>
    <scope>NUCLEOTIDE SEQUENCE</scope>
    <source>
        <strain evidence="5">UBA8834</strain>
    </source>
</reference>
<sequence length="122" mass="14352">MEPSEFKLNQKGIKSVLPALEAEIMEYMWKIKEGTAGEVYEYLKQKHPEIRRSTVSILMNRLCEKGLLTRRMDRGRGGIKYIYTVTTTREEFERKIVEKIIDSLIANFREATYAYLAKKIKK</sequence>
<dbReference type="InterPro" id="IPR005650">
    <property type="entry name" value="BlaI_family"/>
</dbReference>
<dbReference type="GeneID" id="1443901"/>
<evidence type="ECO:0000313" key="5">
    <source>
        <dbReference type="EMBL" id="HII60565.1"/>
    </source>
</evidence>
<dbReference type="SUPFAM" id="SSF46785">
    <property type="entry name" value="Winged helix' DNA-binding domain"/>
    <property type="match status" value="1"/>
</dbReference>
<dbReference type="AlphaFoldDB" id="A0A832T0T2"/>
<comment type="caution">
    <text evidence="5">The sequence shown here is derived from an EMBL/GenBank/DDBJ whole genome shotgun (WGS) entry which is preliminary data.</text>
</comment>
<dbReference type="InterPro" id="IPR036390">
    <property type="entry name" value="WH_DNA-bd_sf"/>
</dbReference>
<dbReference type="RefSeq" id="WP_010885661.1">
    <property type="nucleotide sequence ID" value="NZ_DUJN01000002.1"/>
</dbReference>
<keyword evidence="4" id="KW-0804">Transcription</keyword>
<dbReference type="OMA" id="NFREATY"/>
<gene>
    <name evidence="5" type="ORF">HA331_02195</name>
</gene>
<keyword evidence="2" id="KW-0805">Transcription regulation</keyword>
<evidence type="ECO:0000313" key="6">
    <source>
        <dbReference type="Proteomes" id="UP000617544"/>
    </source>
</evidence>
<keyword evidence="3" id="KW-0238">DNA-binding</keyword>